<evidence type="ECO:0000313" key="3">
    <source>
        <dbReference type="Proteomes" id="UP000824263"/>
    </source>
</evidence>
<dbReference type="InterPro" id="IPR007395">
    <property type="entry name" value="Zn_peptidase_2"/>
</dbReference>
<evidence type="ECO:0000256" key="1">
    <source>
        <dbReference type="SAM" id="Phobius"/>
    </source>
</evidence>
<dbReference type="AlphaFoldDB" id="A0A9D1RC71"/>
<feature type="transmembrane region" description="Helical" evidence="1">
    <location>
        <begin position="150"/>
        <end position="173"/>
    </location>
</feature>
<protein>
    <submittedName>
        <fullName evidence="2">Zinc metallopeptidase</fullName>
    </submittedName>
</protein>
<dbReference type="Pfam" id="PF04298">
    <property type="entry name" value="Zn_peptidase_2"/>
    <property type="match status" value="1"/>
</dbReference>
<accession>A0A9D1RC71</accession>
<feature type="transmembrane region" description="Helical" evidence="1">
    <location>
        <begin position="122"/>
        <end position="144"/>
    </location>
</feature>
<feature type="transmembrane region" description="Helical" evidence="1">
    <location>
        <begin position="6"/>
        <end position="26"/>
    </location>
</feature>
<name>A0A9D1RC71_9FIRM</name>
<reference evidence="2" key="2">
    <citation type="submission" date="2021-04" db="EMBL/GenBank/DDBJ databases">
        <authorList>
            <person name="Gilroy R."/>
        </authorList>
    </citation>
    <scope>NUCLEOTIDE SEQUENCE</scope>
    <source>
        <strain evidence="2">ChiSxjej1B13-11762</strain>
    </source>
</reference>
<keyword evidence="1" id="KW-1133">Transmembrane helix</keyword>
<proteinExistence type="predicted"/>
<evidence type="ECO:0000313" key="2">
    <source>
        <dbReference type="EMBL" id="HIW84740.1"/>
    </source>
</evidence>
<reference evidence="2" key="1">
    <citation type="journal article" date="2021" name="PeerJ">
        <title>Extensive microbial diversity within the chicken gut microbiome revealed by metagenomics and culture.</title>
        <authorList>
            <person name="Gilroy R."/>
            <person name="Ravi A."/>
            <person name="Getino M."/>
            <person name="Pursley I."/>
            <person name="Horton D.L."/>
            <person name="Alikhan N.F."/>
            <person name="Baker D."/>
            <person name="Gharbi K."/>
            <person name="Hall N."/>
            <person name="Watson M."/>
            <person name="Adriaenssens E.M."/>
            <person name="Foster-Nyarko E."/>
            <person name="Jarju S."/>
            <person name="Secka A."/>
            <person name="Antonio M."/>
            <person name="Oren A."/>
            <person name="Chaudhuri R.R."/>
            <person name="La Ragione R."/>
            <person name="Hildebrand F."/>
            <person name="Pallen M.J."/>
        </authorList>
    </citation>
    <scope>NUCLEOTIDE SEQUENCE</scope>
    <source>
        <strain evidence="2">ChiSxjej1B13-11762</strain>
    </source>
</reference>
<dbReference type="Proteomes" id="UP000824263">
    <property type="component" value="Unassembled WGS sequence"/>
</dbReference>
<dbReference type="EMBL" id="DXGF01000185">
    <property type="protein sequence ID" value="HIW84740.1"/>
    <property type="molecule type" value="Genomic_DNA"/>
</dbReference>
<feature type="transmembrane region" description="Helical" evidence="1">
    <location>
        <begin position="207"/>
        <end position="228"/>
    </location>
</feature>
<comment type="caution">
    <text evidence="2">The sequence shown here is derived from an EMBL/GenBank/DDBJ whole genome shotgun (WGS) entry which is preliminary data.</text>
</comment>
<gene>
    <name evidence="2" type="ORF">H9873_10545</name>
</gene>
<keyword evidence="1" id="KW-0812">Transmembrane</keyword>
<dbReference type="PANTHER" id="PTHR36434">
    <property type="entry name" value="MEMBRANE PROTEASE YUGP-RELATED"/>
    <property type="match status" value="1"/>
</dbReference>
<dbReference type="PANTHER" id="PTHR36434:SF1">
    <property type="entry name" value="MEMBRANE PROTEASE YUGP-RELATED"/>
    <property type="match status" value="1"/>
</dbReference>
<organism evidence="2 3">
    <name type="scientific">Candidatus Dorea gallistercoris</name>
    <dbReference type="NCBI Taxonomy" id="2838542"/>
    <lineage>
        <taxon>Bacteria</taxon>
        <taxon>Bacillati</taxon>
        <taxon>Bacillota</taxon>
        <taxon>Clostridia</taxon>
        <taxon>Lachnospirales</taxon>
        <taxon>Lachnospiraceae</taxon>
        <taxon>Dorea</taxon>
    </lineage>
</organism>
<sequence length="233" mass="25406">MYFPMYFDPTYVLVIIGVIICLAASAKMRSTFNKYSRVRSRSGMTGREAAEYVLRSAGIYDVRVEHVSGNLTDHYDPRTKTLRLSDATYNSQSVAAIGVAAHECGHAVQHATGYAPLRFRGALVPIANLGSTIAWPLIIIGLLFTGQSSMMFLNLGIIAFSLAVLFQIVTLPVEFDASNRAVRVLGSTGLLYEDELRDTRKVLSAAALTYVAGAAASILQLLRIILLANSRRD</sequence>
<keyword evidence="1" id="KW-0472">Membrane</keyword>